<dbReference type="Proteomes" id="UP001165960">
    <property type="component" value="Unassembled WGS sequence"/>
</dbReference>
<evidence type="ECO:0000313" key="1">
    <source>
        <dbReference type="EMBL" id="KAJ9065016.1"/>
    </source>
</evidence>
<organism evidence="1 2">
    <name type="scientific">Entomophthora muscae</name>
    <dbReference type="NCBI Taxonomy" id="34485"/>
    <lineage>
        <taxon>Eukaryota</taxon>
        <taxon>Fungi</taxon>
        <taxon>Fungi incertae sedis</taxon>
        <taxon>Zoopagomycota</taxon>
        <taxon>Entomophthoromycotina</taxon>
        <taxon>Entomophthoromycetes</taxon>
        <taxon>Entomophthorales</taxon>
        <taxon>Entomophthoraceae</taxon>
        <taxon>Entomophthora</taxon>
    </lineage>
</organism>
<sequence length="243" mass="27458">MKIINLLFASGVSAVCRERKDVHTGPSAYLAAFKKLNADFNQKWQSLLAKMTDENLTKDKILPATRLFLYDVETALQEIDPTVTIPHWISTYDDPVFETTQFGVSSLHTDCIDSITLADFKRKNGTCLKRIHPRTYGVRYSLLEAMKDKDAFSRGQHIVLETMAKSTFQTEDINVAIEDPLFLCVMARMDGSWSTFLENNGYRTKTNPTAELSLNSSDTIMPWNLTLSQVVESNDASCVTYTF</sequence>
<dbReference type="EMBL" id="QTSX02004391">
    <property type="protein sequence ID" value="KAJ9065016.1"/>
    <property type="molecule type" value="Genomic_DNA"/>
</dbReference>
<protein>
    <submittedName>
        <fullName evidence="1">Tyrosinase</fullName>
        <ecNumber evidence="1">1.14.18.1</ecNumber>
    </submittedName>
</protein>
<reference evidence="1" key="1">
    <citation type="submission" date="2022-04" db="EMBL/GenBank/DDBJ databases">
        <title>Genome of the entomopathogenic fungus Entomophthora muscae.</title>
        <authorList>
            <person name="Elya C."/>
            <person name="Lovett B.R."/>
            <person name="Lee E."/>
            <person name="Macias A.M."/>
            <person name="Hajek A.E."/>
            <person name="De Bivort B.L."/>
            <person name="Kasson M.T."/>
            <person name="De Fine Licht H.H."/>
            <person name="Stajich J.E."/>
        </authorList>
    </citation>
    <scope>NUCLEOTIDE SEQUENCE</scope>
    <source>
        <strain evidence="1">Berkeley</strain>
    </source>
</reference>
<keyword evidence="2" id="KW-1185">Reference proteome</keyword>
<comment type="caution">
    <text evidence="1">The sequence shown here is derived from an EMBL/GenBank/DDBJ whole genome shotgun (WGS) entry which is preliminary data.</text>
</comment>
<accession>A0ACC2SS72</accession>
<proteinExistence type="predicted"/>
<evidence type="ECO:0000313" key="2">
    <source>
        <dbReference type="Proteomes" id="UP001165960"/>
    </source>
</evidence>
<keyword evidence="1" id="KW-0560">Oxidoreductase</keyword>
<dbReference type="EC" id="1.14.18.1" evidence="1"/>
<name>A0ACC2SS72_9FUNG</name>
<gene>
    <name evidence="1" type="primary">melC2_9</name>
    <name evidence="1" type="ORF">DSO57_1024329</name>
</gene>